<accession>A0A7W9PMB8</accession>
<dbReference type="AlphaFoldDB" id="A0A7W9PMB8"/>
<evidence type="ECO:0000256" key="1">
    <source>
        <dbReference type="ARBA" id="ARBA00023002"/>
    </source>
</evidence>
<dbReference type="Pfam" id="PF00106">
    <property type="entry name" value="adh_short"/>
    <property type="match status" value="1"/>
</dbReference>
<dbReference type="InterPro" id="IPR036291">
    <property type="entry name" value="NAD(P)-bd_dom_sf"/>
</dbReference>
<dbReference type="Gene3D" id="3.40.50.720">
    <property type="entry name" value="NAD(P)-binding Rossmann-like Domain"/>
    <property type="match status" value="1"/>
</dbReference>
<name>A0A7W9PMB8_9NOCA</name>
<keyword evidence="4" id="KW-1185">Reference proteome</keyword>
<reference evidence="3 4" key="1">
    <citation type="submission" date="2020-08" db="EMBL/GenBank/DDBJ databases">
        <title>Sequencing the genomes of 1000 actinobacteria strains.</title>
        <authorList>
            <person name="Klenk H.-P."/>
        </authorList>
    </citation>
    <scope>NUCLEOTIDE SEQUENCE [LARGE SCALE GENOMIC DNA]</scope>
    <source>
        <strain evidence="3 4">DSM 43582</strain>
    </source>
</reference>
<evidence type="ECO:0000313" key="4">
    <source>
        <dbReference type="Proteomes" id="UP000540412"/>
    </source>
</evidence>
<evidence type="ECO:0000313" key="3">
    <source>
        <dbReference type="EMBL" id="MBB5918113.1"/>
    </source>
</evidence>
<evidence type="ECO:0000256" key="2">
    <source>
        <dbReference type="RuleBase" id="RU000363"/>
    </source>
</evidence>
<dbReference type="GO" id="GO:0016491">
    <property type="term" value="F:oxidoreductase activity"/>
    <property type="evidence" value="ECO:0007669"/>
    <property type="project" value="UniProtKB-KW"/>
</dbReference>
<keyword evidence="1" id="KW-0560">Oxidoreductase</keyword>
<dbReference type="PRINTS" id="PR00080">
    <property type="entry name" value="SDRFAMILY"/>
</dbReference>
<organism evidence="3 4">
    <name type="scientific">Nocardia transvalensis</name>
    <dbReference type="NCBI Taxonomy" id="37333"/>
    <lineage>
        <taxon>Bacteria</taxon>
        <taxon>Bacillati</taxon>
        <taxon>Actinomycetota</taxon>
        <taxon>Actinomycetes</taxon>
        <taxon>Mycobacteriales</taxon>
        <taxon>Nocardiaceae</taxon>
        <taxon>Nocardia</taxon>
    </lineage>
</organism>
<dbReference type="PANTHER" id="PTHR43157:SF31">
    <property type="entry name" value="PHOSPHATIDYLINOSITOL-GLYCAN BIOSYNTHESIS CLASS F PROTEIN"/>
    <property type="match status" value="1"/>
</dbReference>
<dbReference type="PANTHER" id="PTHR43157">
    <property type="entry name" value="PHOSPHATIDYLINOSITOL-GLYCAN BIOSYNTHESIS CLASS F PROTEIN-RELATED"/>
    <property type="match status" value="1"/>
</dbReference>
<dbReference type="InterPro" id="IPR002347">
    <property type="entry name" value="SDR_fam"/>
</dbReference>
<dbReference type="RefSeq" id="WP_373281318.1">
    <property type="nucleotide sequence ID" value="NZ_JACHIT010000002.1"/>
</dbReference>
<comment type="similarity">
    <text evidence="2">Belongs to the short-chain dehydrogenases/reductases (SDR) family.</text>
</comment>
<sequence>MWTAADIPDQHGRTAIVTGANTGIGYETARALAARGATVVLACRDAGRSEAARQRLRAAVPGAAVRTVPLDLAALASVRAAADEIRDRYERIDLLINNAGITGLGGHTADGAEIQFGVNHLGHFALTGRLADLLAPGARVVTVSSIGHRFGRIEDSGKPCGTSAYADSKLANLLFTYELDHRLRAAGRPVAALAAHPGGASTEVFRYSPPWFRVPNLAVARLFGRTPAMGALPTLRAATDPAARGGEYYGPGGLFEIRGHPAIVKSSARARDRRLRAALWEHSVEFTGVHTFGAA</sequence>
<proteinExistence type="inferred from homology"/>
<dbReference type="PRINTS" id="PR00081">
    <property type="entry name" value="GDHRDH"/>
</dbReference>
<dbReference type="EMBL" id="JACHIT010000002">
    <property type="protein sequence ID" value="MBB5918113.1"/>
    <property type="molecule type" value="Genomic_DNA"/>
</dbReference>
<comment type="caution">
    <text evidence="3">The sequence shown here is derived from an EMBL/GenBank/DDBJ whole genome shotgun (WGS) entry which is preliminary data.</text>
</comment>
<gene>
    <name evidence="3" type="ORF">BJY24_007025</name>
</gene>
<dbReference type="SUPFAM" id="SSF51735">
    <property type="entry name" value="NAD(P)-binding Rossmann-fold domains"/>
    <property type="match status" value="1"/>
</dbReference>
<dbReference type="NCBIfam" id="NF004846">
    <property type="entry name" value="PRK06197.1"/>
    <property type="match status" value="1"/>
</dbReference>
<dbReference type="Proteomes" id="UP000540412">
    <property type="component" value="Unassembled WGS sequence"/>
</dbReference>
<protein>
    <submittedName>
        <fullName evidence="3">NAD(P)-dependent dehydrogenase (Short-subunit alcohol dehydrogenase family)</fullName>
    </submittedName>
</protein>